<evidence type="ECO:0000256" key="4">
    <source>
        <dbReference type="ARBA" id="ARBA00023004"/>
    </source>
</evidence>
<dbReference type="GO" id="GO:0020037">
    <property type="term" value="F:heme binding"/>
    <property type="evidence" value="ECO:0007669"/>
    <property type="project" value="InterPro"/>
</dbReference>
<comment type="cofactor">
    <cofactor evidence="1 5">
        <name>heme</name>
        <dbReference type="ChEBI" id="CHEBI:30413"/>
    </cofactor>
</comment>
<dbReference type="InterPro" id="IPR002401">
    <property type="entry name" value="Cyt_P450_E_grp-I"/>
</dbReference>
<dbReference type="PRINTS" id="PR00463">
    <property type="entry name" value="EP450I"/>
</dbReference>
<dbReference type="InterPro" id="IPR017972">
    <property type="entry name" value="Cyt_P450_CS"/>
</dbReference>
<keyword evidence="6" id="KW-0560">Oxidoreductase</keyword>
<dbReference type="InterPro" id="IPR050121">
    <property type="entry name" value="Cytochrome_P450_monoxygenase"/>
</dbReference>
<keyword evidence="6" id="KW-0503">Monooxygenase</keyword>
<evidence type="ECO:0000256" key="6">
    <source>
        <dbReference type="RuleBase" id="RU000461"/>
    </source>
</evidence>
<dbReference type="OrthoDB" id="1470350at2759"/>
<dbReference type="SUPFAM" id="SSF48264">
    <property type="entry name" value="Cytochrome P450"/>
    <property type="match status" value="1"/>
</dbReference>
<evidence type="ECO:0000256" key="5">
    <source>
        <dbReference type="PIRSR" id="PIRSR602401-1"/>
    </source>
</evidence>
<keyword evidence="7" id="KW-0472">Membrane</keyword>
<reference evidence="8 9" key="1">
    <citation type="journal article" date="2018" name="Evol. Lett.">
        <title>Horizontal gene cluster transfer increased hallucinogenic mushroom diversity.</title>
        <authorList>
            <person name="Reynolds H.T."/>
            <person name="Vijayakumar V."/>
            <person name="Gluck-Thaler E."/>
            <person name="Korotkin H.B."/>
            <person name="Matheny P.B."/>
            <person name="Slot J.C."/>
        </authorList>
    </citation>
    <scope>NUCLEOTIDE SEQUENCE [LARGE SCALE GENOMIC DNA]</scope>
    <source>
        <strain evidence="8 9">2631</strain>
    </source>
</reference>
<dbReference type="EMBL" id="NHYD01003440">
    <property type="protein sequence ID" value="PPQ77318.1"/>
    <property type="molecule type" value="Genomic_DNA"/>
</dbReference>
<feature type="binding site" description="axial binding residue" evidence="5">
    <location>
        <position position="447"/>
    </location>
    <ligand>
        <name>heme</name>
        <dbReference type="ChEBI" id="CHEBI:30413"/>
    </ligand>
    <ligandPart>
        <name>Fe</name>
        <dbReference type="ChEBI" id="CHEBI:18248"/>
    </ligandPart>
</feature>
<organism evidence="8 9">
    <name type="scientific">Psilocybe cyanescens</name>
    <dbReference type="NCBI Taxonomy" id="93625"/>
    <lineage>
        <taxon>Eukaryota</taxon>
        <taxon>Fungi</taxon>
        <taxon>Dikarya</taxon>
        <taxon>Basidiomycota</taxon>
        <taxon>Agaricomycotina</taxon>
        <taxon>Agaricomycetes</taxon>
        <taxon>Agaricomycetidae</taxon>
        <taxon>Agaricales</taxon>
        <taxon>Agaricineae</taxon>
        <taxon>Strophariaceae</taxon>
        <taxon>Psilocybe</taxon>
    </lineage>
</organism>
<keyword evidence="7" id="KW-1133">Transmembrane helix</keyword>
<keyword evidence="7" id="KW-0812">Transmembrane</keyword>
<dbReference type="GO" id="GO:0005506">
    <property type="term" value="F:iron ion binding"/>
    <property type="evidence" value="ECO:0007669"/>
    <property type="project" value="InterPro"/>
</dbReference>
<dbReference type="PROSITE" id="PS00086">
    <property type="entry name" value="CYTOCHROME_P450"/>
    <property type="match status" value="1"/>
</dbReference>
<dbReference type="InParanoid" id="A0A409WFJ6"/>
<evidence type="ECO:0000256" key="7">
    <source>
        <dbReference type="SAM" id="Phobius"/>
    </source>
</evidence>
<keyword evidence="5 6" id="KW-0349">Heme</keyword>
<evidence type="ECO:0000256" key="1">
    <source>
        <dbReference type="ARBA" id="ARBA00001971"/>
    </source>
</evidence>
<dbReference type="STRING" id="93625.A0A409WFJ6"/>
<keyword evidence="4 5" id="KW-0408">Iron</keyword>
<comment type="similarity">
    <text evidence="6">Belongs to the cytochrome P450 family.</text>
</comment>
<evidence type="ECO:0000313" key="9">
    <source>
        <dbReference type="Proteomes" id="UP000283269"/>
    </source>
</evidence>
<accession>A0A409WFJ6</accession>
<dbReference type="PANTHER" id="PTHR24305:SF152">
    <property type="entry name" value="P450, PUTATIVE (EUROFUNG)-RELATED"/>
    <property type="match status" value="1"/>
</dbReference>
<sequence length="504" mass="56951">MHTLIYFLICRAIGPTLLVFLVSGLFLVVRRLYFHPLSSFPGPRLASVTSLYKTYYDVIKGGEMLAQIHRLHSIHGSVIRIGPNELHFNDHHAYSEIYSAGSHLTKDPSFYNCFGASGSAFGAIDPCVSKVRRAFMNSFFSRRAVIKLEDVIQQKIDLLVSKLETASNVPTNMFLAFRSATLDIITAYMFGHCLDALEHPSFSAPLLLNIQAAIPILWVIKSFPWVVPILVILPRWFGRHLHVQFRALIFIRKFLIDWLNRTAQEAKIHFDPADFTICHRLFDPLAKTSYIFPSMQSKIDEALSLLQAGSDTVANTCTVGTFYVLNDKVVCTRLMDELRAQWPVKTVPVDLSFLQNLPYLTAVIKESLRLSHGFVTPLPRVVGPSGARIAGFDIPPNTIVGMSVTSVHLNAALFPNPTQFNPERWLQPSYQALSRYLVPFSAGPRMCLGMSIAWAELYLFFGHLFRKLNMQIVDTDITDFCTFKDYFVPIHVGRQLHILVVEDI</sequence>
<comment type="caution">
    <text evidence="8">The sequence shown here is derived from an EMBL/GenBank/DDBJ whole genome shotgun (WGS) entry which is preliminary data.</text>
</comment>
<evidence type="ECO:0000256" key="3">
    <source>
        <dbReference type="ARBA" id="ARBA00022723"/>
    </source>
</evidence>
<dbReference type="InterPro" id="IPR001128">
    <property type="entry name" value="Cyt_P450"/>
</dbReference>
<evidence type="ECO:0000256" key="2">
    <source>
        <dbReference type="ARBA" id="ARBA00005179"/>
    </source>
</evidence>
<dbReference type="Pfam" id="PF00067">
    <property type="entry name" value="p450"/>
    <property type="match status" value="1"/>
</dbReference>
<evidence type="ECO:0008006" key="10">
    <source>
        <dbReference type="Google" id="ProtNLM"/>
    </source>
</evidence>
<evidence type="ECO:0000313" key="8">
    <source>
        <dbReference type="EMBL" id="PPQ77318.1"/>
    </source>
</evidence>
<gene>
    <name evidence="8" type="ORF">CVT25_010900</name>
</gene>
<name>A0A409WFJ6_PSICY</name>
<feature type="transmembrane region" description="Helical" evidence="7">
    <location>
        <begin position="6"/>
        <end position="29"/>
    </location>
</feature>
<keyword evidence="3 5" id="KW-0479">Metal-binding</keyword>
<dbReference type="Gene3D" id="1.10.630.10">
    <property type="entry name" value="Cytochrome P450"/>
    <property type="match status" value="1"/>
</dbReference>
<dbReference type="PANTHER" id="PTHR24305">
    <property type="entry name" value="CYTOCHROME P450"/>
    <property type="match status" value="1"/>
</dbReference>
<protein>
    <recommendedName>
        <fullName evidence="10">Cytochrome P450</fullName>
    </recommendedName>
</protein>
<dbReference type="GO" id="GO:0016705">
    <property type="term" value="F:oxidoreductase activity, acting on paired donors, with incorporation or reduction of molecular oxygen"/>
    <property type="evidence" value="ECO:0007669"/>
    <property type="project" value="InterPro"/>
</dbReference>
<proteinExistence type="inferred from homology"/>
<dbReference type="GO" id="GO:0004497">
    <property type="term" value="F:monooxygenase activity"/>
    <property type="evidence" value="ECO:0007669"/>
    <property type="project" value="UniProtKB-KW"/>
</dbReference>
<keyword evidence="9" id="KW-1185">Reference proteome</keyword>
<dbReference type="AlphaFoldDB" id="A0A409WFJ6"/>
<dbReference type="InterPro" id="IPR036396">
    <property type="entry name" value="Cyt_P450_sf"/>
</dbReference>
<dbReference type="CDD" id="cd11062">
    <property type="entry name" value="CYP58-like"/>
    <property type="match status" value="1"/>
</dbReference>
<dbReference type="Proteomes" id="UP000283269">
    <property type="component" value="Unassembled WGS sequence"/>
</dbReference>
<comment type="pathway">
    <text evidence="2">Secondary metabolite biosynthesis.</text>
</comment>
<dbReference type="PRINTS" id="PR00385">
    <property type="entry name" value="P450"/>
</dbReference>